<evidence type="ECO:0000256" key="3">
    <source>
        <dbReference type="ARBA" id="ARBA00022737"/>
    </source>
</evidence>
<accession>A0A146KC19</accession>
<feature type="coiled-coil region" evidence="4">
    <location>
        <begin position="611"/>
        <end position="709"/>
    </location>
</feature>
<name>A0A146KC19_9EUKA</name>
<dbReference type="GO" id="GO:0005096">
    <property type="term" value="F:GTPase activator activity"/>
    <property type="evidence" value="ECO:0007669"/>
    <property type="project" value="UniProtKB-KW"/>
</dbReference>
<dbReference type="SUPFAM" id="SSF52047">
    <property type="entry name" value="RNI-like"/>
    <property type="match status" value="2"/>
</dbReference>
<evidence type="ECO:0000256" key="2">
    <source>
        <dbReference type="ARBA" id="ARBA00022614"/>
    </source>
</evidence>
<dbReference type="GO" id="GO:0005634">
    <property type="term" value="C:nucleus"/>
    <property type="evidence" value="ECO:0007669"/>
    <property type="project" value="TreeGrafter"/>
</dbReference>
<dbReference type="PANTHER" id="PTHR24113:SF12">
    <property type="entry name" value="RAN GTPASE-ACTIVATING PROTEIN 1"/>
    <property type="match status" value="1"/>
</dbReference>
<evidence type="ECO:0000256" key="4">
    <source>
        <dbReference type="SAM" id="Coils"/>
    </source>
</evidence>
<evidence type="ECO:0000313" key="5">
    <source>
        <dbReference type="EMBL" id="JAP94360.1"/>
    </source>
</evidence>
<proteinExistence type="predicted"/>
<dbReference type="InterPro" id="IPR001611">
    <property type="entry name" value="Leu-rich_rpt"/>
</dbReference>
<sequence length="791" mass="89140">WTSLDFVRDVYISICKDNNDQIQKEGADWLLNIAKKSPQNTLQLRSIRMGHLATIQMTKRLDENCPQNLDLYDNQISDSGVVTVLRFSDRHPDLKRLNIGANDISSDGFMSMADLLFYNKNLEVLELGYPNGRFFPVQTAKPARENNMTPHGFAAICKSLQNSNLRYLGLGGLQIFMGHKNDVLSLTCNALAQLLQQNNQLSGLDLSMNSLSDAGAISLFKGLQQNSSIQILDLTSNQITFQAIPLLAAVLSNFQCKLQMLNLSKNPIGQNGAKSLAMGLSCNKSLINLNLDSCELEDEGVGIICEVLSSHSCDFEQGDKIFDLMNSVSVEIQDKTTERQIVIINSKNQVINKLDLNKSAKASKLTQNLLQSTRSQMQMSFEESDNKIEQLNLSNNNFSMKGFKFVCRAMEVLQLKIIILQKNKLNFEGAYLLCKTIMPEMDFNIILKNPQQIYVQKQKIALSQLQLINLNQCGINDEGFLLLSFCFSQMANLSNVNLQNNFIGEKGGAVGAKYVSLNRNLVGFNLLNNQVSHQTLQFLEQKINENKEKIIANGPQKLIKNIQQIKNQLVSLPRMLEESSFYQSSNQLIEQYISKVNAESDDVYTVFTKAIKNQQQQIEVTVQSIEKSEQKLQQEMAETADLQTKQQQTKVQLKASLEEEQKNLLQLEETFKQKEAEVTKFKTQKSEIIQEYQKSIQQIKTQITKVIETEKVANKLIESLKLKYNDIVQRVQKSSGVIQLAFGLEYDDVVGVFARMQAVQQGVMAIQQPTGYDMDKAYAAGMEGVKKAKKK</sequence>
<dbReference type="SMART" id="SM00368">
    <property type="entry name" value="LRR_RI"/>
    <property type="match status" value="8"/>
</dbReference>
<dbReference type="InterPro" id="IPR027038">
    <property type="entry name" value="RanGap"/>
</dbReference>
<dbReference type="GO" id="GO:0005829">
    <property type="term" value="C:cytosol"/>
    <property type="evidence" value="ECO:0007669"/>
    <property type="project" value="TreeGrafter"/>
</dbReference>
<dbReference type="GO" id="GO:0006913">
    <property type="term" value="P:nucleocytoplasmic transport"/>
    <property type="evidence" value="ECO:0007669"/>
    <property type="project" value="TreeGrafter"/>
</dbReference>
<gene>
    <name evidence="5" type="ORF">TPC1_13013</name>
</gene>
<dbReference type="EMBL" id="GDID01002246">
    <property type="protein sequence ID" value="JAP94360.1"/>
    <property type="molecule type" value="Transcribed_RNA"/>
</dbReference>
<reference evidence="5" key="1">
    <citation type="submission" date="2015-07" db="EMBL/GenBank/DDBJ databases">
        <title>Adaptation to a free-living lifestyle via gene acquisitions in the diplomonad Trepomonas sp. PC1.</title>
        <authorList>
            <person name="Xu F."/>
            <person name="Jerlstrom-Hultqvist J."/>
            <person name="Kolisko M."/>
            <person name="Simpson A.G.B."/>
            <person name="Roger A.J."/>
            <person name="Svard S.G."/>
            <person name="Andersson J.O."/>
        </authorList>
    </citation>
    <scope>NUCLEOTIDE SEQUENCE</scope>
    <source>
        <strain evidence="5">PC1</strain>
    </source>
</reference>
<organism evidence="5">
    <name type="scientific">Trepomonas sp. PC1</name>
    <dbReference type="NCBI Taxonomy" id="1076344"/>
    <lineage>
        <taxon>Eukaryota</taxon>
        <taxon>Metamonada</taxon>
        <taxon>Diplomonadida</taxon>
        <taxon>Hexamitidae</taxon>
        <taxon>Hexamitinae</taxon>
        <taxon>Trepomonas</taxon>
    </lineage>
</organism>
<feature type="non-terminal residue" evidence="5">
    <location>
        <position position="1"/>
    </location>
</feature>
<dbReference type="PANTHER" id="PTHR24113">
    <property type="entry name" value="RAN GTPASE-ACTIVATING PROTEIN 1"/>
    <property type="match status" value="1"/>
</dbReference>
<dbReference type="Pfam" id="PF13516">
    <property type="entry name" value="LRR_6"/>
    <property type="match status" value="3"/>
</dbReference>
<dbReference type="InterPro" id="IPR032675">
    <property type="entry name" value="LRR_dom_sf"/>
</dbReference>
<keyword evidence="2" id="KW-0433">Leucine-rich repeat</keyword>
<dbReference type="GO" id="GO:0031267">
    <property type="term" value="F:small GTPase binding"/>
    <property type="evidence" value="ECO:0007669"/>
    <property type="project" value="TreeGrafter"/>
</dbReference>
<keyword evidence="1" id="KW-0343">GTPase activation</keyword>
<keyword evidence="4" id="KW-0175">Coiled coil</keyword>
<dbReference type="AlphaFoldDB" id="A0A146KC19"/>
<dbReference type="Gene3D" id="3.80.10.10">
    <property type="entry name" value="Ribonuclease Inhibitor"/>
    <property type="match status" value="3"/>
</dbReference>
<evidence type="ECO:0000256" key="1">
    <source>
        <dbReference type="ARBA" id="ARBA00022468"/>
    </source>
</evidence>
<keyword evidence="3" id="KW-0677">Repeat</keyword>
<protein>
    <submittedName>
        <fullName evidence="5">Uncharacterized protein</fullName>
    </submittedName>
</protein>
<dbReference type="GO" id="GO:0048471">
    <property type="term" value="C:perinuclear region of cytoplasm"/>
    <property type="evidence" value="ECO:0007669"/>
    <property type="project" value="TreeGrafter"/>
</dbReference>